<gene>
    <name evidence="1" type="ORF">G7068_13620</name>
</gene>
<evidence type="ECO:0000313" key="1">
    <source>
        <dbReference type="EMBL" id="QIK64117.1"/>
    </source>
</evidence>
<sequence length="191" mass="21274">MSEMSIEPNSEQVNAEDFIGGPQVVTITGRKRGTTKQPVFFELAEFPGRTYRPGKTMRRLMVAAWGPNPEAYTGRQMRLYADPEVRFGKSKVGGIRISHMSHIDKAVDPILAVARGKRAQFIVQPLATTPAVNAAQAAKWIDSAESMDKLQRVWQRIQQEGLANDPGLIEAKNERKAWLSTPTAEEPTQEK</sequence>
<keyword evidence="2" id="KW-1185">Reference proteome</keyword>
<dbReference type="RefSeq" id="WP_166292457.1">
    <property type="nucleotide sequence ID" value="NZ_CP049863.1"/>
</dbReference>
<dbReference type="EMBL" id="CP049863">
    <property type="protein sequence ID" value="QIK64117.1"/>
    <property type="molecule type" value="Genomic_DNA"/>
</dbReference>
<organism evidence="1 2">
    <name type="scientific">Leucobacter viscericola</name>
    <dbReference type="NCBI Taxonomy" id="2714935"/>
    <lineage>
        <taxon>Bacteria</taxon>
        <taxon>Bacillati</taxon>
        <taxon>Actinomycetota</taxon>
        <taxon>Actinomycetes</taxon>
        <taxon>Micrococcales</taxon>
        <taxon>Microbacteriaceae</taxon>
        <taxon>Leucobacter</taxon>
    </lineage>
</organism>
<protein>
    <submittedName>
        <fullName evidence="1">Uncharacterized protein</fullName>
    </submittedName>
</protein>
<name>A0A6G7XIB5_9MICO</name>
<dbReference type="Proteomes" id="UP000502677">
    <property type="component" value="Chromosome"/>
</dbReference>
<dbReference type="KEGG" id="lvi:G7068_13620"/>
<accession>A0A6G7XIB5</accession>
<evidence type="ECO:0000313" key="2">
    <source>
        <dbReference type="Proteomes" id="UP000502677"/>
    </source>
</evidence>
<dbReference type="AlphaFoldDB" id="A0A6G7XIB5"/>
<proteinExistence type="predicted"/>
<reference evidence="1 2" key="1">
    <citation type="submission" date="2020-03" db="EMBL/GenBank/DDBJ databases">
        <title>Leucobacter sp. nov., isolated from beetles.</title>
        <authorList>
            <person name="Hyun D.-W."/>
            <person name="Bae J.-W."/>
        </authorList>
    </citation>
    <scope>NUCLEOTIDE SEQUENCE [LARGE SCALE GENOMIC DNA]</scope>
    <source>
        <strain evidence="1 2">HDW9C</strain>
    </source>
</reference>